<evidence type="ECO:0000313" key="4">
    <source>
        <dbReference type="Proteomes" id="UP000179734"/>
    </source>
</evidence>
<feature type="chain" id="PRO_5033281425" evidence="1">
    <location>
        <begin position="26"/>
        <end position="269"/>
    </location>
</feature>
<proteinExistence type="predicted"/>
<name>A0A1S1NLP2_9MYCO</name>
<dbReference type="Proteomes" id="UP000179734">
    <property type="component" value="Unassembled WGS sequence"/>
</dbReference>
<accession>A0A1S1NLP2</accession>
<organism evidence="2 4">
    <name type="scientific">Mycobacterium talmoniae</name>
    <dbReference type="NCBI Taxonomy" id="1858794"/>
    <lineage>
        <taxon>Bacteria</taxon>
        <taxon>Bacillati</taxon>
        <taxon>Actinomycetota</taxon>
        <taxon>Actinomycetes</taxon>
        <taxon>Mycobacteriales</taxon>
        <taxon>Mycobacteriaceae</taxon>
        <taxon>Mycobacterium</taxon>
    </lineage>
</organism>
<reference evidence="3 5" key="2">
    <citation type="journal article" date="2017" name="Int. J. Syst. Evol. Microbiol.">
        <title>Mycobacterium talmoniae sp. nov., a slowly growing mycobacterium isolated from human respiratory samples.</title>
        <authorList>
            <person name="Davidson R.M."/>
            <person name="DeGroote M.A."/>
            <person name="Marola J.L."/>
            <person name="Buss S."/>
            <person name="Jones V."/>
            <person name="McNeil M.R."/>
            <person name="Freifeld A.G."/>
            <person name="Elaine Epperson L."/>
            <person name="Hasan N.A."/>
            <person name="Jackson M."/>
            <person name="Iwen P.C."/>
            <person name="Salfinger M."/>
            <person name="Strong M."/>
        </authorList>
    </citation>
    <scope>NUCLEOTIDE SEQUENCE [LARGE SCALE GENOMIC DNA]</scope>
    <source>
        <strain evidence="3 5">ATCC BAA-2683</strain>
    </source>
</reference>
<evidence type="ECO:0000256" key="1">
    <source>
        <dbReference type="SAM" id="SignalP"/>
    </source>
</evidence>
<dbReference type="RefSeq" id="WP_071023851.1">
    <property type="nucleotide sequence ID" value="NZ_MLQM01000024.1"/>
</dbReference>
<reference evidence="3" key="3">
    <citation type="submission" date="2018-01" db="EMBL/GenBank/DDBJ databases">
        <authorList>
            <person name="Gaut B.S."/>
            <person name="Morton B.R."/>
            <person name="Clegg M.T."/>
            <person name="Duvall M.R."/>
        </authorList>
    </citation>
    <scope>NUCLEOTIDE SEQUENCE</scope>
    <source>
        <strain evidence="3">ATCC BAA-2683</strain>
    </source>
</reference>
<reference evidence="2 4" key="1">
    <citation type="submission" date="2016-10" db="EMBL/GenBank/DDBJ databases">
        <title>Genome sequence of Mycobacterium talmonii.</title>
        <authorList>
            <person name="Greninger A.L."/>
            <person name="Elliott B."/>
            <person name="Vasireddy S."/>
            <person name="Vasireddy R."/>
        </authorList>
    </citation>
    <scope>NUCLEOTIDE SEQUENCE [LARGE SCALE GENOMIC DNA]</scope>
    <source>
        <strain evidence="2">MO-5499</strain>
        <strain evidence="4">NE-TNMC-100812</strain>
    </source>
</reference>
<evidence type="ECO:0000313" key="5">
    <source>
        <dbReference type="Proteomes" id="UP000238296"/>
    </source>
</evidence>
<dbReference type="EMBL" id="PPEA01000647">
    <property type="protein sequence ID" value="PQM45437.1"/>
    <property type="molecule type" value="Genomic_DNA"/>
</dbReference>
<gene>
    <name evidence="2" type="ORF">BKN37_07240</name>
    <name evidence="3" type="ORF">C1Y40_04400</name>
</gene>
<comment type="caution">
    <text evidence="2">The sequence shown here is derived from an EMBL/GenBank/DDBJ whole genome shotgun (WGS) entry which is preliminary data.</text>
</comment>
<dbReference type="AlphaFoldDB" id="A0A1S1NLP2"/>
<protein>
    <submittedName>
        <fullName evidence="2">Uncharacterized protein</fullName>
    </submittedName>
</protein>
<keyword evidence="4" id="KW-1185">Reference proteome</keyword>
<dbReference type="Proteomes" id="UP000238296">
    <property type="component" value="Unassembled WGS sequence"/>
</dbReference>
<feature type="signal peptide" evidence="1">
    <location>
        <begin position="1"/>
        <end position="25"/>
    </location>
</feature>
<evidence type="ECO:0000313" key="2">
    <source>
        <dbReference type="EMBL" id="OHV05074.1"/>
    </source>
</evidence>
<keyword evidence="1" id="KW-0732">Signal</keyword>
<sequence length="269" mass="28548">MRASALAAALGLVSTLVATAPVANAAAEQFCAELGANWDGARCTTLVVSQRKAERFISFDLPESMLDNPTSGPVVRNFYHMLMDGWRHSGAETPRDSSATADYQLFSGPGAVQSLIVHEDFEPFGIQPNNAYRSFVFDMGQGRRLALADLFKPGVDPMTAIPPAAAPILPAALDAAAPPHAPGTYPFTVEHWQPGPDGPGYTGSYHAFALTPDNLILYMPDVPMQRENSAPHTSRPGDPLVWSMDGGTVTIEVPLSALAGSLRPEYGGG</sequence>
<dbReference type="EMBL" id="MLQM01000024">
    <property type="protein sequence ID" value="OHV05074.1"/>
    <property type="molecule type" value="Genomic_DNA"/>
</dbReference>
<evidence type="ECO:0000313" key="3">
    <source>
        <dbReference type="EMBL" id="PQM45437.1"/>
    </source>
</evidence>